<keyword evidence="6" id="KW-1185">Reference proteome</keyword>
<feature type="region of interest" description="Disordered" evidence="3">
    <location>
        <begin position="105"/>
        <end position="135"/>
    </location>
</feature>
<dbReference type="EMBL" id="CABFNP030000794">
    <property type="protein sequence ID" value="CAI6087290.1"/>
    <property type="molecule type" value="Genomic_DNA"/>
</dbReference>
<sequence>MRRSGSSHEASSPVSVVSEADTTSRSCSPEKDGLPNSTRSRRQSTIARRACDFCRVRRRRCVFGDAPAVEHQPASNVRQAPAETERCSECIRLDLVCTFLKPTQTRGPKRRKIGSTIMPKGIHSSSRQLESPWRARKNRSIPTLSSTLPSSQAPSQVPVYAQPNVQDAPTEPSSRQIDPFVGGPWFETDKIGPRNLILAIMGDYLARIYPLIPVVHRPTFRRRLTLSEDVDDPDFLALILSLVVVAVGLLPSRFPHYQSMASGTSSKFQTRESVVNACIDMCMSMRTATYWDQVSHQKWASSYLMSVGCFQLGQANRSRMLEVEFLQTGRLLGIHRIADYEGLNYIETQLRKKAFWLCFYTYAHAWYQCGRQERLSFFDHGMLAEVNLDALVPLELDDEQILEDNILESHISPSGGVSPTMSMHQYASRTAKFNLAAGFNLHSRVFYKSAQLALTPALCDWERRVKPQERLLHLRHLLQEMRYMLDDAPSEIRQWASSSWSEASRSYLFFPDNVSIASPASVQQNSSAGHQAIDMNEDDVKSLPGQFEIMRANLHGTHLWLQSALLDQIDLILQDMSKRTDISQAERDCHLAALKASWSEREDVCRQMLHLVHSMPHTHIEPNGLYFAYKVRDIGVALLNCPFEASEPPARRATEYMQDLTRALSRIDRSERMNTSSLRSWVDTDREKPASGRQGK</sequence>
<dbReference type="InterPro" id="IPR001138">
    <property type="entry name" value="Zn2Cys6_DnaBD"/>
</dbReference>
<dbReference type="GO" id="GO:0000981">
    <property type="term" value="F:DNA-binding transcription factor activity, RNA polymerase II-specific"/>
    <property type="evidence" value="ECO:0007669"/>
    <property type="project" value="InterPro"/>
</dbReference>
<dbReference type="InterPro" id="IPR036864">
    <property type="entry name" value="Zn2-C6_fun-type_DNA-bd_sf"/>
</dbReference>
<dbReference type="SMART" id="SM00066">
    <property type="entry name" value="GAL4"/>
    <property type="match status" value="1"/>
</dbReference>
<dbReference type="PANTHER" id="PTHR31668">
    <property type="entry name" value="GLUCOSE TRANSPORT TRANSCRIPTION REGULATOR RGT1-RELATED-RELATED"/>
    <property type="match status" value="1"/>
</dbReference>
<dbReference type="Pfam" id="PF04082">
    <property type="entry name" value="Fungal_trans"/>
    <property type="match status" value="1"/>
</dbReference>
<evidence type="ECO:0000259" key="4">
    <source>
        <dbReference type="PROSITE" id="PS50048"/>
    </source>
</evidence>
<feature type="domain" description="Zn(2)-C6 fungal-type" evidence="4">
    <location>
        <begin position="50"/>
        <end position="99"/>
    </location>
</feature>
<dbReference type="PANTHER" id="PTHR31668:SF30">
    <property type="entry name" value="ZN(II)2CYS6 TRANSCRIPTION FACTOR (EUROFUNG)"/>
    <property type="match status" value="1"/>
</dbReference>
<dbReference type="InterPro" id="IPR050797">
    <property type="entry name" value="Carb_Metab_Trans_Reg"/>
</dbReference>
<accession>A0AA35LZV8</accession>
<evidence type="ECO:0000256" key="1">
    <source>
        <dbReference type="ARBA" id="ARBA00022723"/>
    </source>
</evidence>
<dbReference type="Gene3D" id="4.10.240.10">
    <property type="entry name" value="Zn(2)-C6 fungal-type DNA-binding domain"/>
    <property type="match status" value="1"/>
</dbReference>
<dbReference type="GO" id="GO:0006351">
    <property type="term" value="P:DNA-templated transcription"/>
    <property type="evidence" value="ECO:0007669"/>
    <property type="project" value="InterPro"/>
</dbReference>
<organism evidence="5 6">
    <name type="scientific">Clonostachys chloroleuca</name>
    <dbReference type="NCBI Taxonomy" id="1926264"/>
    <lineage>
        <taxon>Eukaryota</taxon>
        <taxon>Fungi</taxon>
        <taxon>Dikarya</taxon>
        <taxon>Ascomycota</taxon>
        <taxon>Pezizomycotina</taxon>
        <taxon>Sordariomycetes</taxon>
        <taxon>Hypocreomycetidae</taxon>
        <taxon>Hypocreales</taxon>
        <taxon>Bionectriaceae</taxon>
        <taxon>Clonostachys</taxon>
    </lineage>
</organism>
<dbReference type="SUPFAM" id="SSF57701">
    <property type="entry name" value="Zn2/Cys6 DNA-binding domain"/>
    <property type="match status" value="1"/>
</dbReference>
<proteinExistence type="predicted"/>
<protein>
    <recommendedName>
        <fullName evidence="4">Zn(2)-C6 fungal-type domain-containing protein</fullName>
    </recommendedName>
</protein>
<evidence type="ECO:0000313" key="6">
    <source>
        <dbReference type="Proteomes" id="UP001160390"/>
    </source>
</evidence>
<feature type="region of interest" description="Disordered" evidence="3">
    <location>
        <begin position="671"/>
        <end position="696"/>
    </location>
</feature>
<dbReference type="CDD" id="cd12148">
    <property type="entry name" value="fungal_TF_MHR"/>
    <property type="match status" value="1"/>
</dbReference>
<feature type="region of interest" description="Disordered" evidence="3">
    <location>
        <begin position="1"/>
        <end position="42"/>
    </location>
</feature>
<gene>
    <name evidence="5" type="ORF">CCHLO57077_00016393</name>
</gene>
<dbReference type="AlphaFoldDB" id="A0AA35LZV8"/>
<dbReference type="Proteomes" id="UP001160390">
    <property type="component" value="Unassembled WGS sequence"/>
</dbReference>
<dbReference type="GO" id="GO:0008270">
    <property type="term" value="F:zinc ion binding"/>
    <property type="evidence" value="ECO:0007669"/>
    <property type="project" value="InterPro"/>
</dbReference>
<dbReference type="PROSITE" id="PS50048">
    <property type="entry name" value="ZN2_CY6_FUNGAL_2"/>
    <property type="match status" value="1"/>
</dbReference>
<feature type="compositionally biased region" description="Low complexity" evidence="3">
    <location>
        <begin position="7"/>
        <end position="18"/>
    </location>
</feature>
<evidence type="ECO:0000256" key="2">
    <source>
        <dbReference type="ARBA" id="ARBA00023242"/>
    </source>
</evidence>
<dbReference type="GO" id="GO:0003677">
    <property type="term" value="F:DNA binding"/>
    <property type="evidence" value="ECO:0007669"/>
    <property type="project" value="InterPro"/>
</dbReference>
<reference evidence="5" key="1">
    <citation type="submission" date="2023-01" db="EMBL/GenBank/DDBJ databases">
        <authorList>
            <person name="Piombo E."/>
        </authorList>
    </citation>
    <scope>NUCLEOTIDE SEQUENCE</scope>
</reference>
<evidence type="ECO:0000313" key="5">
    <source>
        <dbReference type="EMBL" id="CAI6087290.1"/>
    </source>
</evidence>
<comment type="caution">
    <text evidence="5">The sequence shown here is derived from an EMBL/GenBank/DDBJ whole genome shotgun (WGS) entry which is preliminary data.</text>
</comment>
<name>A0AA35LZV8_9HYPO</name>
<keyword evidence="2" id="KW-0539">Nucleus</keyword>
<keyword evidence="1" id="KW-0479">Metal-binding</keyword>
<evidence type="ECO:0000256" key="3">
    <source>
        <dbReference type="SAM" id="MobiDB-lite"/>
    </source>
</evidence>
<dbReference type="InterPro" id="IPR007219">
    <property type="entry name" value="XnlR_reg_dom"/>
</dbReference>